<dbReference type="Pfam" id="PF00004">
    <property type="entry name" value="AAA"/>
    <property type="match status" value="1"/>
</dbReference>
<evidence type="ECO:0000313" key="5">
    <source>
        <dbReference type="EMBL" id="PHQ30297.1"/>
    </source>
</evidence>
<sequence>MPEFKAFELAIKYLEELLLWRLHNPDVSFKSAPRFDADSLPDSYLKKLISILELQAEEQVILFLALAPHLAPALLKNCVNEVYPEGAELPELGGTKGTKHRGILPTGETVLFLLSGNNVQERMRNLSFLLPEAPLRSNKVIQLEKTAAHEPFLSGNLVLQEDYVQLLLTGSIPDPELSIEFPAQKLKTNLSWEDLVLNKQTLSEIKELEIWLKHHEVLKKEHDLTGKFKPGYRALFYGPPGTGKTLTASLLGKYTGREVYRIDLSVVISKYIGETEKNLSKLFDKARYKNWILFFDEADAIFGKRTQVRDAHDKYANQEVSYLLQRLEEHPGLVILASNFKSNIDAAFTRRFQAIVQFTAPDFDERLKLWKLALPEGFRFAKDIDLKSLAKTYDITGANINNVVHYSCLNALNRKTLEIDSQNLIKGLKREYQKEEKMF</sequence>
<dbReference type="SUPFAM" id="SSF52540">
    <property type="entry name" value="P-loop containing nucleoside triphosphate hydrolases"/>
    <property type="match status" value="1"/>
</dbReference>
<dbReference type="CDD" id="cd19481">
    <property type="entry name" value="RecA-like_protease"/>
    <property type="match status" value="1"/>
</dbReference>
<dbReference type="InterPro" id="IPR027417">
    <property type="entry name" value="P-loop_NTPase"/>
</dbReference>
<keyword evidence="2" id="KW-0547">Nucleotide-binding</keyword>
<accession>A0A2G1VU34</accession>
<feature type="domain" description="AAA+ ATPase" evidence="4">
    <location>
        <begin position="230"/>
        <end position="362"/>
    </location>
</feature>
<dbReference type="EMBL" id="NQXA01000002">
    <property type="protein sequence ID" value="PHQ30297.1"/>
    <property type="molecule type" value="Genomic_DNA"/>
</dbReference>
<comment type="similarity">
    <text evidence="1">Belongs to the AAA ATPase family.</text>
</comment>
<protein>
    <submittedName>
        <fullName evidence="5">AAA family ATPase</fullName>
    </submittedName>
</protein>
<keyword evidence="3" id="KW-0067">ATP-binding</keyword>
<dbReference type="Gene3D" id="3.40.50.300">
    <property type="entry name" value="P-loop containing nucleotide triphosphate hydrolases"/>
    <property type="match status" value="1"/>
</dbReference>
<dbReference type="AlphaFoldDB" id="A0A2G1VU34"/>
<dbReference type="Gene3D" id="1.10.8.60">
    <property type="match status" value="1"/>
</dbReference>
<dbReference type="InterPro" id="IPR003959">
    <property type="entry name" value="ATPase_AAA_core"/>
</dbReference>
<dbReference type="PANTHER" id="PTHR23073">
    <property type="entry name" value="26S PROTEASOME REGULATORY SUBUNIT"/>
    <property type="match status" value="1"/>
</dbReference>
<evidence type="ECO:0000259" key="4">
    <source>
        <dbReference type="SMART" id="SM00382"/>
    </source>
</evidence>
<dbReference type="InterPro" id="IPR050221">
    <property type="entry name" value="26S_Proteasome_ATPase"/>
</dbReference>
<dbReference type="GO" id="GO:0005524">
    <property type="term" value="F:ATP binding"/>
    <property type="evidence" value="ECO:0007669"/>
    <property type="project" value="UniProtKB-KW"/>
</dbReference>
<comment type="caution">
    <text evidence="5">The sequence shown here is derived from an EMBL/GenBank/DDBJ whole genome shotgun (WGS) entry which is preliminary data.</text>
</comment>
<reference evidence="5 6" key="1">
    <citation type="submission" date="2017-08" db="EMBL/GenBank/DDBJ databases">
        <title>The whole genome shortgun sequences of strain Leeuwenhoekiella nanhaiensis G18 from the South China Sea.</title>
        <authorList>
            <person name="Liu Q."/>
        </authorList>
    </citation>
    <scope>NUCLEOTIDE SEQUENCE [LARGE SCALE GENOMIC DNA]</scope>
    <source>
        <strain evidence="5 6">G18</strain>
    </source>
</reference>
<evidence type="ECO:0000313" key="6">
    <source>
        <dbReference type="Proteomes" id="UP000229433"/>
    </source>
</evidence>
<gene>
    <name evidence="5" type="ORF">CJ305_04860</name>
</gene>
<dbReference type="Proteomes" id="UP000229433">
    <property type="component" value="Unassembled WGS sequence"/>
</dbReference>
<dbReference type="OrthoDB" id="7438987at2"/>
<dbReference type="RefSeq" id="WP_099645131.1">
    <property type="nucleotide sequence ID" value="NZ_KZ319288.1"/>
</dbReference>
<keyword evidence="6" id="KW-1185">Reference proteome</keyword>
<organism evidence="5 6">
    <name type="scientific">Leeuwenhoekiella nanhaiensis</name>
    <dbReference type="NCBI Taxonomy" id="1655491"/>
    <lineage>
        <taxon>Bacteria</taxon>
        <taxon>Pseudomonadati</taxon>
        <taxon>Bacteroidota</taxon>
        <taxon>Flavobacteriia</taxon>
        <taxon>Flavobacteriales</taxon>
        <taxon>Flavobacteriaceae</taxon>
        <taxon>Leeuwenhoekiella</taxon>
    </lineage>
</organism>
<evidence type="ECO:0000256" key="2">
    <source>
        <dbReference type="ARBA" id="ARBA00022741"/>
    </source>
</evidence>
<evidence type="ECO:0000256" key="3">
    <source>
        <dbReference type="ARBA" id="ARBA00022840"/>
    </source>
</evidence>
<evidence type="ECO:0000256" key="1">
    <source>
        <dbReference type="ARBA" id="ARBA00006914"/>
    </source>
</evidence>
<name>A0A2G1VU34_9FLAO</name>
<proteinExistence type="inferred from homology"/>
<dbReference type="SMART" id="SM00382">
    <property type="entry name" value="AAA"/>
    <property type="match status" value="1"/>
</dbReference>
<dbReference type="GO" id="GO:0016887">
    <property type="term" value="F:ATP hydrolysis activity"/>
    <property type="evidence" value="ECO:0007669"/>
    <property type="project" value="InterPro"/>
</dbReference>
<dbReference type="InterPro" id="IPR003593">
    <property type="entry name" value="AAA+_ATPase"/>
</dbReference>